<feature type="domain" description="AB hydrolase-1" evidence="11">
    <location>
        <begin position="53"/>
        <end position="340"/>
    </location>
</feature>
<dbReference type="EC" id="3.4.11.5" evidence="4"/>
<keyword evidence="13" id="KW-1185">Reference proteome</keyword>
<keyword evidence="6" id="KW-0031">Aminopeptidase</keyword>
<dbReference type="GO" id="GO:0006508">
    <property type="term" value="P:proteolysis"/>
    <property type="evidence" value="ECO:0007669"/>
    <property type="project" value="UniProtKB-KW"/>
</dbReference>
<name>A0A9X0XIZ9_9BURK</name>
<evidence type="ECO:0000256" key="5">
    <source>
        <dbReference type="ARBA" id="ARBA00021843"/>
    </source>
</evidence>
<comment type="similarity">
    <text evidence="3">Belongs to the peptidase S33 family.</text>
</comment>
<comment type="subcellular location">
    <subcellularLocation>
        <location evidence="2">Cytoplasm</location>
    </subcellularLocation>
</comment>
<comment type="catalytic activity">
    <reaction evidence="1">
        <text>Release of N-terminal proline from a peptide.</text>
        <dbReference type="EC" id="3.4.11.5"/>
    </reaction>
</comment>
<evidence type="ECO:0000256" key="1">
    <source>
        <dbReference type="ARBA" id="ARBA00001585"/>
    </source>
</evidence>
<dbReference type="Proteomes" id="UP000643207">
    <property type="component" value="Unassembled WGS sequence"/>
</dbReference>
<accession>A0A9X0XIZ9</accession>
<dbReference type="InterPro" id="IPR029058">
    <property type="entry name" value="AB_hydrolase_fold"/>
</dbReference>
<dbReference type="InterPro" id="IPR005944">
    <property type="entry name" value="Pro_iminopeptidase"/>
</dbReference>
<evidence type="ECO:0000256" key="9">
    <source>
        <dbReference type="ARBA" id="ARBA00022801"/>
    </source>
</evidence>
<keyword evidence="8" id="KW-0645">Protease</keyword>
<dbReference type="Gene3D" id="3.40.50.1820">
    <property type="entry name" value="alpha/beta hydrolase"/>
    <property type="match status" value="1"/>
</dbReference>
<evidence type="ECO:0000256" key="10">
    <source>
        <dbReference type="ARBA" id="ARBA00029605"/>
    </source>
</evidence>
<dbReference type="SUPFAM" id="SSF53474">
    <property type="entry name" value="alpha/beta-Hydrolases"/>
    <property type="match status" value="1"/>
</dbReference>
<evidence type="ECO:0000256" key="4">
    <source>
        <dbReference type="ARBA" id="ARBA00012568"/>
    </source>
</evidence>
<dbReference type="PANTHER" id="PTHR43722">
    <property type="entry name" value="PROLINE IMINOPEPTIDASE"/>
    <property type="match status" value="1"/>
</dbReference>
<evidence type="ECO:0000256" key="6">
    <source>
        <dbReference type="ARBA" id="ARBA00022438"/>
    </source>
</evidence>
<dbReference type="GO" id="GO:0005737">
    <property type="term" value="C:cytoplasm"/>
    <property type="evidence" value="ECO:0007669"/>
    <property type="project" value="UniProtKB-SubCell"/>
</dbReference>
<evidence type="ECO:0000313" key="12">
    <source>
        <dbReference type="EMBL" id="MBL0720335.1"/>
    </source>
</evidence>
<protein>
    <recommendedName>
        <fullName evidence="5">Proline iminopeptidase</fullName>
        <ecNumber evidence="4">3.4.11.5</ecNumber>
    </recommendedName>
    <alternativeName>
        <fullName evidence="10">Prolyl aminopeptidase</fullName>
    </alternativeName>
</protein>
<dbReference type="EMBL" id="JAERRA010000002">
    <property type="protein sequence ID" value="MBL0720335.1"/>
    <property type="molecule type" value="Genomic_DNA"/>
</dbReference>
<evidence type="ECO:0000256" key="7">
    <source>
        <dbReference type="ARBA" id="ARBA00022490"/>
    </source>
</evidence>
<evidence type="ECO:0000256" key="3">
    <source>
        <dbReference type="ARBA" id="ARBA00010088"/>
    </source>
</evidence>
<keyword evidence="9 12" id="KW-0378">Hydrolase</keyword>
<evidence type="ECO:0000313" key="13">
    <source>
        <dbReference type="Proteomes" id="UP000643207"/>
    </source>
</evidence>
<gene>
    <name evidence="12" type="ORF">JI742_10600</name>
</gene>
<dbReference type="GO" id="GO:0004177">
    <property type="term" value="F:aminopeptidase activity"/>
    <property type="evidence" value="ECO:0007669"/>
    <property type="project" value="UniProtKB-KW"/>
</dbReference>
<evidence type="ECO:0000256" key="8">
    <source>
        <dbReference type="ARBA" id="ARBA00022670"/>
    </source>
</evidence>
<dbReference type="InterPro" id="IPR002410">
    <property type="entry name" value="Peptidase_S33"/>
</dbReference>
<dbReference type="PRINTS" id="PR00793">
    <property type="entry name" value="PROAMNOPTASE"/>
</dbReference>
<proteinExistence type="inferred from homology"/>
<reference evidence="12 13" key="1">
    <citation type="submission" date="2021-01" db="EMBL/GenBank/DDBJ databases">
        <title>Piscinibacter sp. Jin2 Genome sequencing and assembly.</title>
        <authorList>
            <person name="Kim I."/>
        </authorList>
    </citation>
    <scope>NUCLEOTIDE SEQUENCE [LARGE SCALE GENOMIC DNA]</scope>
    <source>
        <strain evidence="12 13">Jin2</strain>
    </source>
</reference>
<dbReference type="InterPro" id="IPR000073">
    <property type="entry name" value="AB_hydrolase_1"/>
</dbReference>
<evidence type="ECO:0000256" key="2">
    <source>
        <dbReference type="ARBA" id="ARBA00004496"/>
    </source>
</evidence>
<dbReference type="RefSeq" id="WP_201826682.1">
    <property type="nucleotide sequence ID" value="NZ_JAERRA010000002.1"/>
</dbReference>
<sequence>MPTLKLEFLPPDPGHSQGFSLGLAGELALDEGQFMAVQAGPPAAWQAGAEPLPTLLLLHGGPGGQTRPASLTPWDGLPLRWIAADQRGCGRSRPPGERQGQTLDALVADLEALRRALDLSAWGLASGSWGCRLALAYAARHPSRVSGLWLRSPFLGSLAETQRYIAPWRRWLGEAGRAALGPAAVDALEALYAAPADPALAAAAAAGELPASLDEPRLARVWQAFDEAQSAAGGLDARPELRADPALWTDTPADAEAERARMRSWAIHALHGLQAWGGACSGPQAGAGAWVEARALQVLALGPRAIVGGRADACCDPAVVDGLARLWPDAVVDRVEGAGHRMGDERLAPRLQASAQAWARRWLATARP</sequence>
<comment type="caution">
    <text evidence="12">The sequence shown here is derived from an EMBL/GenBank/DDBJ whole genome shotgun (WGS) entry which is preliminary data.</text>
</comment>
<keyword evidence="7" id="KW-0963">Cytoplasm</keyword>
<dbReference type="Pfam" id="PF00561">
    <property type="entry name" value="Abhydrolase_1"/>
    <property type="match status" value="1"/>
</dbReference>
<organism evidence="12 13">
    <name type="scientific">Aquariibacter lacus</name>
    <dbReference type="NCBI Taxonomy" id="2801332"/>
    <lineage>
        <taxon>Bacteria</taxon>
        <taxon>Pseudomonadati</taxon>
        <taxon>Pseudomonadota</taxon>
        <taxon>Betaproteobacteria</taxon>
        <taxon>Burkholderiales</taxon>
        <taxon>Sphaerotilaceae</taxon>
        <taxon>Aquariibacter</taxon>
    </lineage>
</organism>
<dbReference type="AlphaFoldDB" id="A0A9X0XIZ9"/>
<dbReference type="PANTHER" id="PTHR43722:SF1">
    <property type="entry name" value="PROLINE IMINOPEPTIDASE"/>
    <property type="match status" value="1"/>
</dbReference>
<evidence type="ECO:0000259" key="11">
    <source>
        <dbReference type="Pfam" id="PF00561"/>
    </source>
</evidence>